<dbReference type="EMBL" id="KN837266">
    <property type="protein sequence ID" value="KIJ30230.1"/>
    <property type="molecule type" value="Genomic_DNA"/>
</dbReference>
<keyword evidence="3" id="KW-1185">Reference proteome</keyword>
<feature type="compositionally biased region" description="Polar residues" evidence="1">
    <location>
        <begin position="134"/>
        <end position="145"/>
    </location>
</feature>
<dbReference type="Proteomes" id="UP000054279">
    <property type="component" value="Unassembled WGS sequence"/>
</dbReference>
<evidence type="ECO:0000256" key="1">
    <source>
        <dbReference type="SAM" id="MobiDB-lite"/>
    </source>
</evidence>
<protein>
    <submittedName>
        <fullName evidence="2">Uncharacterized protein</fullName>
    </submittedName>
</protein>
<feature type="compositionally biased region" description="Low complexity" evidence="1">
    <location>
        <begin position="46"/>
        <end position="59"/>
    </location>
</feature>
<dbReference type="OrthoDB" id="3183574at2759"/>
<reference evidence="2 3" key="1">
    <citation type="submission" date="2014-06" db="EMBL/GenBank/DDBJ databases">
        <title>Evolutionary Origins and Diversification of the Mycorrhizal Mutualists.</title>
        <authorList>
            <consortium name="DOE Joint Genome Institute"/>
            <consortium name="Mycorrhizal Genomics Consortium"/>
            <person name="Kohler A."/>
            <person name="Kuo A."/>
            <person name="Nagy L.G."/>
            <person name="Floudas D."/>
            <person name="Copeland A."/>
            <person name="Barry K.W."/>
            <person name="Cichocki N."/>
            <person name="Veneault-Fourrey C."/>
            <person name="LaButti K."/>
            <person name="Lindquist E.A."/>
            <person name="Lipzen A."/>
            <person name="Lundell T."/>
            <person name="Morin E."/>
            <person name="Murat C."/>
            <person name="Riley R."/>
            <person name="Ohm R."/>
            <person name="Sun H."/>
            <person name="Tunlid A."/>
            <person name="Henrissat B."/>
            <person name="Grigoriev I.V."/>
            <person name="Hibbett D.S."/>
            <person name="Martin F."/>
        </authorList>
    </citation>
    <scope>NUCLEOTIDE SEQUENCE [LARGE SCALE GENOMIC DNA]</scope>
    <source>
        <strain evidence="2 3">SS14</strain>
    </source>
</reference>
<feature type="compositionally biased region" description="Basic and acidic residues" evidence="1">
    <location>
        <begin position="99"/>
        <end position="112"/>
    </location>
</feature>
<proteinExistence type="predicted"/>
<evidence type="ECO:0000313" key="3">
    <source>
        <dbReference type="Proteomes" id="UP000054279"/>
    </source>
</evidence>
<feature type="region of interest" description="Disordered" evidence="1">
    <location>
        <begin position="83"/>
        <end position="147"/>
    </location>
</feature>
<sequence>MAYTRTCQQIFYCPVTNRLHFSPEHSVTPPPISNCLEFKTVAESSPPASAKSASKLNSSQPQAPDNTKSIFQTQLTNSHWHISPNVQPLHSVPPRRPCKASDLEDPNHEHSTSNDIEWELFDLATNPEGAPSKDGNNGEDSSKAASSGLELEIDPADIICWPPGSAGQPGTHGYMLKVKLKKLGWTSQNIQDVTVSNIINTLGSQIMFEVTIQDYMQQKAPNYINWLLPYAQQDQEQVQCLYCKIKYVRDRNKVNDSTGWKQNGEEGAEVSMSTVIHLLSTDLFIPAIQEYTSRGFHILDSVAQLDHPCGSACPMAIRTLDDPESLYSVYGQQESTAVPLNRTEVPSDMGWPIYIGP</sequence>
<feature type="region of interest" description="Disordered" evidence="1">
    <location>
        <begin position="46"/>
        <end position="66"/>
    </location>
</feature>
<gene>
    <name evidence="2" type="ORF">M422DRAFT_53844</name>
</gene>
<accession>A0A0C9UYJ9</accession>
<name>A0A0C9UYJ9_SPHS4</name>
<evidence type="ECO:0000313" key="2">
    <source>
        <dbReference type="EMBL" id="KIJ30230.1"/>
    </source>
</evidence>
<organism evidence="2 3">
    <name type="scientific">Sphaerobolus stellatus (strain SS14)</name>
    <dbReference type="NCBI Taxonomy" id="990650"/>
    <lineage>
        <taxon>Eukaryota</taxon>
        <taxon>Fungi</taxon>
        <taxon>Dikarya</taxon>
        <taxon>Basidiomycota</taxon>
        <taxon>Agaricomycotina</taxon>
        <taxon>Agaricomycetes</taxon>
        <taxon>Phallomycetidae</taxon>
        <taxon>Geastrales</taxon>
        <taxon>Sphaerobolaceae</taxon>
        <taxon>Sphaerobolus</taxon>
    </lineage>
</organism>
<dbReference type="HOGENOM" id="CLU_776522_0_0_1"/>
<dbReference type="AlphaFoldDB" id="A0A0C9UYJ9"/>